<accession>A0AAW8J742</accession>
<dbReference type="CDD" id="cd03820">
    <property type="entry name" value="GT4_AmsD-like"/>
    <property type="match status" value="1"/>
</dbReference>
<dbReference type="PANTHER" id="PTHR12526:SF629">
    <property type="entry name" value="TEICHURONIC ACID BIOSYNTHESIS GLYCOSYLTRANSFERASE TUAH-RELATED"/>
    <property type="match status" value="1"/>
</dbReference>
<evidence type="ECO:0000313" key="5">
    <source>
        <dbReference type="EMBL" id="MDQ8935926.1"/>
    </source>
</evidence>
<proteinExistence type="predicted"/>
<evidence type="ECO:0000313" key="6">
    <source>
        <dbReference type="Proteomes" id="UP001243844"/>
    </source>
</evidence>
<evidence type="ECO:0000256" key="2">
    <source>
        <dbReference type="ARBA" id="ARBA00022679"/>
    </source>
</evidence>
<reference evidence="5" key="1">
    <citation type="submission" date="2023-08" db="EMBL/GenBank/DDBJ databases">
        <title>Emergence of clinically-relevant ST2 carbapenem-resistant Acinetobacter baumannii strains in hospital sewages in Zhejiang, East of China.</title>
        <authorList>
            <person name="Kaichao C."/>
            <person name="Zhang R."/>
        </authorList>
    </citation>
    <scope>NUCLEOTIDE SEQUENCE</scope>
    <source>
        <strain evidence="5">M-RB-37</strain>
    </source>
</reference>
<dbReference type="PANTHER" id="PTHR12526">
    <property type="entry name" value="GLYCOSYLTRANSFERASE"/>
    <property type="match status" value="1"/>
</dbReference>
<dbReference type="GO" id="GO:1901135">
    <property type="term" value="P:carbohydrate derivative metabolic process"/>
    <property type="evidence" value="ECO:0007669"/>
    <property type="project" value="UniProtKB-ARBA"/>
</dbReference>
<feature type="domain" description="Glycosyl transferase family 1" evidence="3">
    <location>
        <begin position="183"/>
        <end position="335"/>
    </location>
</feature>
<dbReference type="EMBL" id="JAVIDL010000015">
    <property type="protein sequence ID" value="MDQ8935926.1"/>
    <property type="molecule type" value="Genomic_DNA"/>
</dbReference>
<keyword evidence="1 5" id="KW-0328">Glycosyltransferase</keyword>
<name>A0AAW8J742_9GAMM</name>
<dbReference type="RefSeq" id="WP_308975825.1">
    <property type="nucleotide sequence ID" value="NZ_JAVIDL010000015.1"/>
</dbReference>
<comment type="caution">
    <text evidence="5">The sequence shown here is derived from an EMBL/GenBank/DDBJ whole genome shotgun (WGS) entry which is preliminary data.</text>
</comment>
<dbReference type="SUPFAM" id="SSF53756">
    <property type="entry name" value="UDP-Glycosyltransferase/glycogen phosphorylase"/>
    <property type="match status" value="1"/>
</dbReference>
<sequence length="358" mass="40890">MTKRICFLIGDIGLSGGTERVSSLIANLLAEDGHQLYMLSISGGKQAFFPLHEQVELHQLFDQKVSMKKNFFACCFKIRKFVQQHKIDHLIVVDSISCVFTVPALIGLHHVQHICWEHFNFNVDLGVSFRRLGRKWAAKYCDTIVTLTERDKLLWEKGLKHIKAKIIPIANPSPYENIQHLPSLEHKVILSLGRLTAIKGFDRLITAWAWVCKQNDDWTLRIVGSGEDEEQLKQQAKDLAINDRIEFIAATKNVDQYYRTCSFYCLSSRSEGLPMVLIEAQAYGLPIVSMDCDTGPAEIIQNGENGFLCHSVEDLAEGLFRATKMDQQQYQHMVQSSQNNVLRFDSNNIMGFWRKVLE</sequence>
<dbReference type="EC" id="2.4.-.-" evidence="5"/>
<dbReference type="Pfam" id="PF00534">
    <property type="entry name" value="Glycos_transf_1"/>
    <property type="match status" value="1"/>
</dbReference>
<evidence type="ECO:0000256" key="1">
    <source>
        <dbReference type="ARBA" id="ARBA00022676"/>
    </source>
</evidence>
<dbReference type="GO" id="GO:0016757">
    <property type="term" value="F:glycosyltransferase activity"/>
    <property type="evidence" value="ECO:0007669"/>
    <property type="project" value="UniProtKB-KW"/>
</dbReference>
<dbReference type="Pfam" id="PF13439">
    <property type="entry name" value="Glyco_transf_4"/>
    <property type="match status" value="1"/>
</dbReference>
<evidence type="ECO:0000259" key="3">
    <source>
        <dbReference type="Pfam" id="PF00534"/>
    </source>
</evidence>
<gene>
    <name evidence="5" type="ORF">RFH47_09295</name>
</gene>
<dbReference type="Gene3D" id="3.40.50.2000">
    <property type="entry name" value="Glycogen Phosphorylase B"/>
    <property type="match status" value="2"/>
</dbReference>
<keyword evidence="2 5" id="KW-0808">Transferase</keyword>
<feature type="domain" description="Glycosyltransferase subfamily 4-like N-terminal" evidence="4">
    <location>
        <begin position="16"/>
        <end position="168"/>
    </location>
</feature>
<dbReference type="AlphaFoldDB" id="A0AAW8J742"/>
<evidence type="ECO:0000259" key="4">
    <source>
        <dbReference type="Pfam" id="PF13439"/>
    </source>
</evidence>
<dbReference type="InterPro" id="IPR028098">
    <property type="entry name" value="Glyco_trans_4-like_N"/>
</dbReference>
<dbReference type="Proteomes" id="UP001243844">
    <property type="component" value="Unassembled WGS sequence"/>
</dbReference>
<organism evidence="5 6">
    <name type="scientific">Acinetobacter rudis</name>
    <dbReference type="NCBI Taxonomy" id="632955"/>
    <lineage>
        <taxon>Bacteria</taxon>
        <taxon>Pseudomonadati</taxon>
        <taxon>Pseudomonadota</taxon>
        <taxon>Gammaproteobacteria</taxon>
        <taxon>Moraxellales</taxon>
        <taxon>Moraxellaceae</taxon>
        <taxon>Acinetobacter</taxon>
    </lineage>
</organism>
<protein>
    <submittedName>
        <fullName evidence="5">Glycosyltransferase family 4 protein</fullName>
        <ecNumber evidence="5">2.4.-.-</ecNumber>
    </submittedName>
</protein>
<dbReference type="InterPro" id="IPR001296">
    <property type="entry name" value="Glyco_trans_1"/>
</dbReference>